<reference evidence="3" key="1">
    <citation type="journal article" date="2019" name="Int. J. Syst. Evol. Microbiol.">
        <title>The Global Catalogue of Microorganisms (GCM) 10K type strain sequencing project: providing services to taxonomists for standard genome sequencing and annotation.</title>
        <authorList>
            <consortium name="The Broad Institute Genomics Platform"/>
            <consortium name="The Broad Institute Genome Sequencing Center for Infectious Disease"/>
            <person name="Wu L."/>
            <person name="Ma J."/>
        </authorList>
    </citation>
    <scope>NUCLEOTIDE SEQUENCE [LARGE SCALE GENOMIC DNA]</scope>
    <source>
        <strain evidence="3">JCM 17589</strain>
    </source>
</reference>
<gene>
    <name evidence="2" type="ORF">GCM10022285_64240</name>
</gene>
<protein>
    <submittedName>
        <fullName evidence="2">Uncharacterized protein</fullName>
    </submittedName>
</protein>
<evidence type="ECO:0000313" key="3">
    <source>
        <dbReference type="Proteomes" id="UP001501845"/>
    </source>
</evidence>
<evidence type="ECO:0000256" key="1">
    <source>
        <dbReference type="SAM" id="MobiDB-lite"/>
    </source>
</evidence>
<dbReference type="Proteomes" id="UP001501845">
    <property type="component" value="Unassembled WGS sequence"/>
</dbReference>
<name>A0ABP7ZB38_9ACTN</name>
<accession>A0ABP7ZB38</accession>
<feature type="region of interest" description="Disordered" evidence="1">
    <location>
        <begin position="52"/>
        <end position="74"/>
    </location>
</feature>
<organism evidence="2 3">
    <name type="scientific">Streptomyces tunisiensis</name>
    <dbReference type="NCBI Taxonomy" id="948699"/>
    <lineage>
        <taxon>Bacteria</taxon>
        <taxon>Bacillati</taxon>
        <taxon>Actinomycetota</taxon>
        <taxon>Actinomycetes</taxon>
        <taxon>Kitasatosporales</taxon>
        <taxon>Streptomycetaceae</taxon>
        <taxon>Streptomyces</taxon>
    </lineage>
</organism>
<proteinExistence type="predicted"/>
<comment type="caution">
    <text evidence="2">The sequence shown here is derived from an EMBL/GenBank/DDBJ whole genome shotgun (WGS) entry which is preliminary data.</text>
</comment>
<feature type="region of interest" description="Disordered" evidence="1">
    <location>
        <begin position="120"/>
        <end position="144"/>
    </location>
</feature>
<dbReference type="EMBL" id="BAABBU010000037">
    <property type="protein sequence ID" value="GAA4152181.1"/>
    <property type="molecule type" value="Genomic_DNA"/>
</dbReference>
<evidence type="ECO:0000313" key="2">
    <source>
        <dbReference type="EMBL" id="GAA4152181.1"/>
    </source>
</evidence>
<sequence length="144" mass="15807">MTAGRGDRAAPPAPDGHWEVRFADAASAKGWENLAQQARENTYRAWITMRTTPAPATETPRHHRLKGSLAHGTHRGQTYEQWQIEVTGGGRVRYLLDRSRGTCWITGVRGQEPAQVSHFGVRTTSRSPGRVNPVGASLRGPEGI</sequence>
<dbReference type="RefSeq" id="WP_346158363.1">
    <property type="nucleotide sequence ID" value="NZ_BAABBU010000037.1"/>
</dbReference>
<keyword evidence="3" id="KW-1185">Reference proteome</keyword>